<protein>
    <recommendedName>
        <fullName evidence="3">DUF2808 domain-containing protein</fullName>
    </recommendedName>
</protein>
<keyword evidence="2" id="KW-1185">Reference proteome</keyword>
<organism evidence="1 2">
    <name type="scientific">Thermoleptolyngbya sichuanensis A183</name>
    <dbReference type="NCBI Taxonomy" id="2737172"/>
    <lineage>
        <taxon>Bacteria</taxon>
        <taxon>Bacillati</taxon>
        <taxon>Cyanobacteriota</taxon>
        <taxon>Cyanophyceae</taxon>
        <taxon>Oculatellales</taxon>
        <taxon>Oculatellaceae</taxon>
        <taxon>Thermoleptolyngbya</taxon>
        <taxon>Thermoleptolyngbya sichuanensis</taxon>
    </lineage>
</organism>
<proteinExistence type="predicted"/>
<gene>
    <name evidence="1" type="ORF">HPC62_09120</name>
</gene>
<evidence type="ECO:0008006" key="3">
    <source>
        <dbReference type="Google" id="ProtNLM"/>
    </source>
</evidence>
<reference evidence="1 2" key="1">
    <citation type="submission" date="2020-05" db="EMBL/GenBank/DDBJ databases">
        <title>Complete genome sequence of of a novel Thermoleptolyngbya strain isolated from hot springs of Ganzi, Sichuan China.</title>
        <authorList>
            <person name="Tang J."/>
            <person name="Daroch M."/>
            <person name="Li L."/>
            <person name="Waleron K."/>
            <person name="Waleron M."/>
            <person name="Waleron M."/>
        </authorList>
    </citation>
    <scope>NUCLEOTIDE SEQUENCE [LARGE SCALE GENOMIC DNA]</scope>
    <source>
        <strain evidence="1 2">PKUAC-SCTA183</strain>
    </source>
</reference>
<dbReference type="RefSeq" id="WP_172355017.1">
    <property type="nucleotide sequence ID" value="NZ_CP053661.1"/>
</dbReference>
<evidence type="ECO:0000313" key="1">
    <source>
        <dbReference type="EMBL" id="QKD82323.1"/>
    </source>
</evidence>
<dbReference type="KEGG" id="theu:HPC62_09120"/>
<sequence>MRAEAAAAVAPPVGAQPPQYAETETYSRSILGPVMFELSELRVEGTADLPVPPTYVAPGQSPYIIAADEEFVSSVKIVFNRTPLSSLLMCLGTQISMNFHFEGQGRKATEIDLLAEITTQKDVYEYEVKLSEVPKKAGLTPGLYVVSATAEIGPAEHECSQFILGYGYISGTLLQVYKEV</sequence>
<dbReference type="EMBL" id="CP053661">
    <property type="protein sequence ID" value="QKD82323.1"/>
    <property type="molecule type" value="Genomic_DNA"/>
</dbReference>
<evidence type="ECO:0000313" key="2">
    <source>
        <dbReference type="Proteomes" id="UP000505210"/>
    </source>
</evidence>
<name>A0A6M8BGR3_9CYAN</name>
<dbReference type="AlphaFoldDB" id="A0A6M8BGR3"/>
<accession>A0A6M8BGR3</accession>
<dbReference type="Proteomes" id="UP000505210">
    <property type="component" value="Chromosome"/>
</dbReference>